<dbReference type="EMBL" id="KZ806345">
    <property type="protein sequence ID" value="PVH90401.1"/>
    <property type="molecule type" value="Genomic_DNA"/>
</dbReference>
<keyword evidence="1" id="KW-0812">Transmembrane</keyword>
<reference evidence="2 3" key="1">
    <citation type="journal article" date="2018" name="Sci. Rep.">
        <title>Comparative genomics provides insights into the lifestyle and reveals functional heterogeneity of dark septate endophytic fungi.</title>
        <authorList>
            <person name="Knapp D.G."/>
            <person name="Nemeth J.B."/>
            <person name="Barry K."/>
            <person name="Hainaut M."/>
            <person name="Henrissat B."/>
            <person name="Johnson J."/>
            <person name="Kuo A."/>
            <person name="Lim J.H.P."/>
            <person name="Lipzen A."/>
            <person name="Nolan M."/>
            <person name="Ohm R.A."/>
            <person name="Tamas L."/>
            <person name="Grigoriev I.V."/>
            <person name="Spatafora J.W."/>
            <person name="Nagy L.G."/>
            <person name="Kovacs G.M."/>
        </authorList>
    </citation>
    <scope>NUCLEOTIDE SEQUENCE [LARGE SCALE GENOMIC DNA]</scope>
    <source>
        <strain evidence="2 3">DSE2036</strain>
    </source>
</reference>
<feature type="transmembrane region" description="Helical" evidence="1">
    <location>
        <begin position="20"/>
        <end position="44"/>
    </location>
</feature>
<organism evidence="2 3">
    <name type="scientific">Periconia macrospinosa</name>
    <dbReference type="NCBI Taxonomy" id="97972"/>
    <lineage>
        <taxon>Eukaryota</taxon>
        <taxon>Fungi</taxon>
        <taxon>Dikarya</taxon>
        <taxon>Ascomycota</taxon>
        <taxon>Pezizomycotina</taxon>
        <taxon>Dothideomycetes</taxon>
        <taxon>Pleosporomycetidae</taxon>
        <taxon>Pleosporales</taxon>
        <taxon>Massarineae</taxon>
        <taxon>Periconiaceae</taxon>
        <taxon>Periconia</taxon>
    </lineage>
</organism>
<sequence length="56" mass="6514">MAGIPSMYGIRVRGWHLPYLIIHFLEIQSYCIIALPSICFLLVIRENQPETLRILT</sequence>
<name>A0A2V1CXK6_9PLEO</name>
<evidence type="ECO:0000313" key="3">
    <source>
        <dbReference type="Proteomes" id="UP000244855"/>
    </source>
</evidence>
<keyword evidence="1" id="KW-0472">Membrane</keyword>
<keyword evidence="1" id="KW-1133">Transmembrane helix</keyword>
<gene>
    <name evidence="2" type="ORF">DM02DRAFT_665138</name>
</gene>
<evidence type="ECO:0000256" key="1">
    <source>
        <dbReference type="SAM" id="Phobius"/>
    </source>
</evidence>
<proteinExistence type="predicted"/>
<dbReference type="AlphaFoldDB" id="A0A2V1CXK6"/>
<accession>A0A2V1CXK6</accession>
<protein>
    <submittedName>
        <fullName evidence="2">Uncharacterized protein</fullName>
    </submittedName>
</protein>
<dbReference type="Proteomes" id="UP000244855">
    <property type="component" value="Unassembled WGS sequence"/>
</dbReference>
<keyword evidence="3" id="KW-1185">Reference proteome</keyword>
<evidence type="ECO:0000313" key="2">
    <source>
        <dbReference type="EMBL" id="PVH90401.1"/>
    </source>
</evidence>